<reference evidence="2" key="1">
    <citation type="journal article" date="2022" name="Int. J. Syst. Evol. Microbiol.">
        <title>Anaeromyxobacter oryzae sp. nov., Anaeromyxobacter diazotrophicus sp. nov. and Anaeromyxobacter paludicola sp. nov., isolated from paddy soils.</title>
        <authorList>
            <person name="Itoh H."/>
            <person name="Xu Z."/>
            <person name="Mise K."/>
            <person name="Masuda Y."/>
            <person name="Ushijima N."/>
            <person name="Hayakawa C."/>
            <person name="Shiratori Y."/>
            <person name="Senoo K."/>
        </authorList>
    </citation>
    <scope>NUCLEOTIDE SEQUENCE [LARGE SCALE GENOMIC DNA]</scope>
    <source>
        <strain evidence="2">Red232</strain>
    </source>
</reference>
<dbReference type="RefSeq" id="WP_248358977.1">
    <property type="nucleotide sequence ID" value="NZ_AP025591.1"/>
</dbReference>
<dbReference type="Proteomes" id="UP001162891">
    <property type="component" value="Chromosome"/>
</dbReference>
<accession>A0ABM7WR60</accession>
<keyword evidence="2" id="KW-1185">Reference proteome</keyword>
<proteinExistence type="predicted"/>
<gene>
    <name evidence="1" type="ORF">AMOR_09460</name>
</gene>
<evidence type="ECO:0000313" key="1">
    <source>
        <dbReference type="EMBL" id="BDG01950.1"/>
    </source>
</evidence>
<dbReference type="EMBL" id="AP025591">
    <property type="protein sequence ID" value="BDG01950.1"/>
    <property type="molecule type" value="Genomic_DNA"/>
</dbReference>
<name>A0ABM7WR60_9BACT</name>
<protein>
    <submittedName>
        <fullName evidence="1">Uncharacterized protein</fullName>
    </submittedName>
</protein>
<sequence length="72" mass="7934">MKFETNKLLVAGAAWQRMRKRDGDTFMPMDRPVLDVADLDALLRLVDEHGSVAIESPVPGRDPSLPCLNIGS</sequence>
<evidence type="ECO:0000313" key="2">
    <source>
        <dbReference type="Proteomes" id="UP001162891"/>
    </source>
</evidence>
<organism evidence="1 2">
    <name type="scientific">Anaeromyxobacter oryzae</name>
    <dbReference type="NCBI Taxonomy" id="2918170"/>
    <lineage>
        <taxon>Bacteria</taxon>
        <taxon>Pseudomonadati</taxon>
        <taxon>Myxococcota</taxon>
        <taxon>Myxococcia</taxon>
        <taxon>Myxococcales</taxon>
        <taxon>Cystobacterineae</taxon>
        <taxon>Anaeromyxobacteraceae</taxon>
        <taxon>Anaeromyxobacter</taxon>
    </lineage>
</organism>